<organism evidence="3">
    <name type="scientific">Xanthomonas arboricola</name>
    <dbReference type="NCBI Taxonomy" id="56448"/>
    <lineage>
        <taxon>Bacteria</taxon>
        <taxon>Pseudomonadati</taxon>
        <taxon>Pseudomonadota</taxon>
        <taxon>Gammaproteobacteria</taxon>
        <taxon>Lysobacterales</taxon>
        <taxon>Lysobacteraceae</taxon>
        <taxon>Xanthomonas</taxon>
    </lineage>
</organism>
<feature type="domain" description="C2H2-type" evidence="2">
    <location>
        <begin position="45"/>
        <end position="67"/>
    </location>
</feature>
<dbReference type="RefSeq" id="WP_184578936.1">
    <property type="nucleotide sequence ID" value="NZ_JACIIQ010000028.1"/>
</dbReference>
<dbReference type="SMART" id="SM00507">
    <property type="entry name" value="HNHc"/>
    <property type="match status" value="1"/>
</dbReference>
<proteinExistence type="predicted"/>
<dbReference type="Proteomes" id="UP000528595">
    <property type="component" value="Unassembled WGS sequence"/>
</dbReference>
<dbReference type="PROSITE" id="PS00028">
    <property type="entry name" value="ZINC_FINGER_C2H2_1"/>
    <property type="match status" value="1"/>
</dbReference>
<evidence type="ECO:0000256" key="1">
    <source>
        <dbReference type="SAM" id="MobiDB-lite"/>
    </source>
</evidence>
<comment type="caution">
    <text evidence="3">The sequence shown here is derived from an EMBL/GenBank/DDBJ whole genome shotgun (WGS) entry which is preliminary data.</text>
</comment>
<dbReference type="EMBL" id="JACIIQ010000028">
    <property type="protein sequence ID" value="MBB5672593.1"/>
    <property type="molecule type" value="Genomic_DNA"/>
</dbReference>
<dbReference type="InterPro" id="IPR003615">
    <property type="entry name" value="HNH_nuc"/>
</dbReference>
<evidence type="ECO:0000259" key="2">
    <source>
        <dbReference type="PROSITE" id="PS00028"/>
    </source>
</evidence>
<feature type="region of interest" description="Disordered" evidence="1">
    <location>
        <begin position="1"/>
        <end position="31"/>
    </location>
</feature>
<evidence type="ECO:0000313" key="3">
    <source>
        <dbReference type="EMBL" id="MBB5672593.1"/>
    </source>
</evidence>
<protein>
    <submittedName>
        <fullName evidence="3">Intracellular multiplication protein IcmJ</fullName>
    </submittedName>
</protein>
<dbReference type="AlphaFoldDB" id="A0AB73H332"/>
<accession>A0AB73H332</accession>
<dbReference type="InterPro" id="IPR013087">
    <property type="entry name" value="Znf_C2H2_type"/>
</dbReference>
<name>A0AB73H332_9XANT</name>
<sequence>MQNEIALSVTRDVRRSPQPGHTRAGSGADDLRDRVIRQGRFGRRCYFCHLPFGDSGEFEVHHLDHDHANESADNAVPICSLCHMPFHLDLVLREMPNEPGRIIYAPELSQQRLSSLLYAIGAHSTRVDPTNRSEHVAGQIYESLLRRADAVERVDGREVRPKLSQVHAMVRLLQDVSAERYGERADWLSGCLYLPPLSMLMQQAEHWRAAGFATLDLSSWDDIAGPEA</sequence>
<gene>
    <name evidence="3" type="ORF">FHR65_004197</name>
</gene>
<reference evidence="3" key="1">
    <citation type="submission" date="2020-08" db="EMBL/GenBank/DDBJ databases">
        <title>Studying the diversity of plant-associated saprophytic bacteria and their role in host health and plant-pathogen interactions.</title>
        <authorList>
            <person name="Potnis N."/>
        </authorList>
    </citation>
    <scope>NUCLEOTIDE SEQUENCE</scope>
    <source>
        <strain evidence="3">F21</strain>
    </source>
</reference>